<evidence type="ECO:0000313" key="2">
    <source>
        <dbReference type="EMBL" id="OZM58697.1"/>
    </source>
</evidence>
<dbReference type="EMBL" id="NPIA01000001">
    <property type="protein sequence ID" value="OZM58697.1"/>
    <property type="molecule type" value="Genomic_DNA"/>
</dbReference>
<dbReference type="Proteomes" id="UP000217083">
    <property type="component" value="Unassembled WGS sequence"/>
</dbReference>
<dbReference type="PROSITE" id="PS51186">
    <property type="entry name" value="GNAT"/>
    <property type="match status" value="1"/>
</dbReference>
<dbReference type="InterPro" id="IPR016181">
    <property type="entry name" value="Acyl_CoA_acyltransferase"/>
</dbReference>
<dbReference type="SUPFAM" id="SSF55729">
    <property type="entry name" value="Acyl-CoA N-acyltransferases (Nat)"/>
    <property type="match status" value="1"/>
</dbReference>
<name>A0A263BZK3_9BACI</name>
<dbReference type="CDD" id="cd04301">
    <property type="entry name" value="NAT_SF"/>
    <property type="match status" value="1"/>
</dbReference>
<proteinExistence type="predicted"/>
<gene>
    <name evidence="2" type="ORF">CIB95_03775</name>
</gene>
<dbReference type="GO" id="GO:0016747">
    <property type="term" value="F:acyltransferase activity, transferring groups other than amino-acyl groups"/>
    <property type="evidence" value="ECO:0007669"/>
    <property type="project" value="InterPro"/>
</dbReference>
<protein>
    <submittedName>
        <fullName evidence="2">GNAT family N-acetyltransferase</fullName>
    </submittedName>
</protein>
<dbReference type="Pfam" id="PF13673">
    <property type="entry name" value="Acetyltransf_10"/>
    <property type="match status" value="1"/>
</dbReference>
<dbReference type="Gene3D" id="3.40.630.30">
    <property type="match status" value="1"/>
</dbReference>
<dbReference type="RefSeq" id="WP_094921988.1">
    <property type="nucleotide sequence ID" value="NZ_NPIA01000001.1"/>
</dbReference>
<keyword evidence="2" id="KW-0808">Transferase</keyword>
<dbReference type="InterPro" id="IPR000182">
    <property type="entry name" value="GNAT_dom"/>
</dbReference>
<feature type="domain" description="N-acetyltransferase" evidence="1">
    <location>
        <begin position="6"/>
        <end position="149"/>
    </location>
</feature>
<evidence type="ECO:0000313" key="3">
    <source>
        <dbReference type="Proteomes" id="UP000217083"/>
    </source>
</evidence>
<keyword evidence="3" id="KW-1185">Reference proteome</keyword>
<dbReference type="PANTHER" id="PTHR43617">
    <property type="entry name" value="L-AMINO ACID N-ACETYLTRANSFERASE"/>
    <property type="match status" value="1"/>
</dbReference>
<sequence length="149" mass="17709">MNQYKYIIMQYIPTHAEQTVEMWRNSKERAIGQKEIHSIENHINFLNHILFEQYQIELALIDEKVVGMIAYNEKEISQLYIHVDYQRIGIGQALLDRAKEKSSGRLTLYTFEVNRSAQQFYEKNGFQVIGRGHENEENLPDIQYEWISP</sequence>
<accession>A0A263BZK3</accession>
<organism evidence="2 3">
    <name type="scientific">Lottiidibacillus patelloidae</name>
    <dbReference type="NCBI Taxonomy" id="2670334"/>
    <lineage>
        <taxon>Bacteria</taxon>
        <taxon>Bacillati</taxon>
        <taxon>Bacillota</taxon>
        <taxon>Bacilli</taxon>
        <taxon>Bacillales</taxon>
        <taxon>Bacillaceae</taxon>
        <taxon>Lottiidibacillus</taxon>
    </lineage>
</organism>
<comment type="caution">
    <text evidence="2">The sequence shown here is derived from an EMBL/GenBank/DDBJ whole genome shotgun (WGS) entry which is preliminary data.</text>
</comment>
<evidence type="ECO:0000259" key="1">
    <source>
        <dbReference type="PROSITE" id="PS51186"/>
    </source>
</evidence>
<dbReference type="AlphaFoldDB" id="A0A263BZK3"/>
<reference evidence="3" key="1">
    <citation type="submission" date="2017-08" db="EMBL/GenBank/DDBJ databases">
        <authorList>
            <person name="Huang Z."/>
        </authorList>
    </citation>
    <scope>NUCLEOTIDE SEQUENCE [LARGE SCALE GENOMIC DNA]</scope>
    <source>
        <strain evidence="3">SA5d-4</strain>
    </source>
</reference>
<reference evidence="2 3" key="2">
    <citation type="submission" date="2017-09" db="EMBL/GenBank/DDBJ databases">
        <title>Bacillus patelloidae sp. nov., isolated from the intestinal tract of a marine limpet.</title>
        <authorList>
            <person name="Liu R."/>
            <person name="Dong C."/>
            <person name="Shao Z."/>
        </authorList>
    </citation>
    <scope>NUCLEOTIDE SEQUENCE [LARGE SCALE GENOMIC DNA]</scope>
    <source>
        <strain evidence="2 3">SA5d-4</strain>
    </source>
</reference>
<dbReference type="InterPro" id="IPR050276">
    <property type="entry name" value="MshD_Acetyltransferase"/>
</dbReference>